<dbReference type="SUPFAM" id="SSF52540">
    <property type="entry name" value="P-loop containing nucleoside triphosphate hydrolases"/>
    <property type="match status" value="1"/>
</dbReference>
<sequence>MTQKSALRIGITGGMGCGKSIVSRIFHTLGVPVYDADSRAKWLMNHDPVLKDKIREAFGKESYLEDGSFNRDYITTHVFRDEEKVKKMNSLVHPQVGIDYKNWQQHYAASPYTLREAALLFEANAYKDLDAVIVVTAPLELRIQRILQRDPHRTEADTRSIIAKQMPEDEKARRADYLIKNDETKLIIPQVLELHALFTKRYLNS</sequence>
<dbReference type="EMBL" id="JASJOS010000003">
    <property type="protein sequence ID" value="MDJ1480173.1"/>
    <property type="molecule type" value="Genomic_DNA"/>
</dbReference>
<dbReference type="Pfam" id="PF01121">
    <property type="entry name" value="CoaE"/>
    <property type="match status" value="1"/>
</dbReference>
<comment type="pathway">
    <text evidence="5">Cofactor biosynthesis; coenzyme A biosynthesis; CoA from (R)-pantothenate: step 5/5.</text>
</comment>
<evidence type="ECO:0000256" key="3">
    <source>
        <dbReference type="ARBA" id="ARBA00022840"/>
    </source>
</evidence>
<dbReference type="GO" id="GO:0004140">
    <property type="term" value="F:dephospho-CoA kinase activity"/>
    <property type="evidence" value="ECO:0007669"/>
    <property type="project" value="UniProtKB-UniRule"/>
</dbReference>
<dbReference type="Proteomes" id="UP001241110">
    <property type="component" value="Unassembled WGS sequence"/>
</dbReference>
<reference evidence="7" key="1">
    <citation type="submission" date="2023-05" db="EMBL/GenBank/DDBJ databases">
        <authorList>
            <person name="Zhang X."/>
        </authorList>
    </citation>
    <scope>NUCLEOTIDE SEQUENCE</scope>
    <source>
        <strain evidence="7">YF14B1</strain>
    </source>
</reference>
<dbReference type="GO" id="GO:0015937">
    <property type="term" value="P:coenzyme A biosynthetic process"/>
    <property type="evidence" value="ECO:0007669"/>
    <property type="project" value="UniProtKB-UniRule"/>
</dbReference>
<evidence type="ECO:0000256" key="2">
    <source>
        <dbReference type="ARBA" id="ARBA00022741"/>
    </source>
</evidence>
<proteinExistence type="inferred from homology"/>
<dbReference type="GO" id="GO:0005737">
    <property type="term" value="C:cytoplasm"/>
    <property type="evidence" value="ECO:0007669"/>
    <property type="project" value="UniProtKB-SubCell"/>
</dbReference>
<evidence type="ECO:0000313" key="7">
    <source>
        <dbReference type="EMBL" id="MDJ1480173.1"/>
    </source>
</evidence>
<dbReference type="GO" id="GO:0005524">
    <property type="term" value="F:ATP binding"/>
    <property type="evidence" value="ECO:0007669"/>
    <property type="project" value="UniProtKB-UniRule"/>
</dbReference>
<keyword evidence="5 7" id="KW-0808">Transferase</keyword>
<gene>
    <name evidence="5 7" type="primary">coaE</name>
    <name evidence="7" type="ORF">QNI16_06735</name>
</gene>
<comment type="caution">
    <text evidence="7">The sequence shown here is derived from an EMBL/GenBank/DDBJ whole genome shotgun (WGS) entry which is preliminary data.</text>
</comment>
<evidence type="ECO:0000256" key="4">
    <source>
        <dbReference type="ARBA" id="ARBA00022993"/>
    </source>
</evidence>
<keyword evidence="4 5" id="KW-0173">Coenzyme A biosynthesis</keyword>
<dbReference type="InterPro" id="IPR027417">
    <property type="entry name" value="P-loop_NTPase"/>
</dbReference>
<comment type="subcellular location">
    <subcellularLocation>
        <location evidence="5">Cytoplasm</location>
    </subcellularLocation>
</comment>
<dbReference type="NCBIfam" id="TIGR00152">
    <property type="entry name" value="dephospho-CoA kinase"/>
    <property type="match status" value="1"/>
</dbReference>
<dbReference type="InterPro" id="IPR001977">
    <property type="entry name" value="Depp_CoAkinase"/>
</dbReference>
<protein>
    <recommendedName>
        <fullName evidence="5 6">Dephospho-CoA kinase</fullName>
        <ecNumber evidence="5 6">2.7.1.24</ecNumber>
    </recommendedName>
    <alternativeName>
        <fullName evidence="5">Dephosphocoenzyme A kinase</fullName>
    </alternativeName>
</protein>
<dbReference type="PANTHER" id="PTHR10695:SF46">
    <property type="entry name" value="BIFUNCTIONAL COENZYME A SYNTHASE-RELATED"/>
    <property type="match status" value="1"/>
</dbReference>
<dbReference type="PANTHER" id="PTHR10695">
    <property type="entry name" value="DEPHOSPHO-COA KINASE-RELATED"/>
    <property type="match status" value="1"/>
</dbReference>
<organism evidence="7 8">
    <name type="scientific">Xanthocytophaga flava</name>
    <dbReference type="NCBI Taxonomy" id="3048013"/>
    <lineage>
        <taxon>Bacteria</taxon>
        <taxon>Pseudomonadati</taxon>
        <taxon>Bacteroidota</taxon>
        <taxon>Cytophagia</taxon>
        <taxon>Cytophagales</taxon>
        <taxon>Rhodocytophagaceae</taxon>
        <taxon>Xanthocytophaga</taxon>
    </lineage>
</organism>
<keyword evidence="5 7" id="KW-0418">Kinase</keyword>
<name>A0AAE3QP79_9BACT</name>
<evidence type="ECO:0000256" key="6">
    <source>
        <dbReference type="NCBIfam" id="TIGR00152"/>
    </source>
</evidence>
<dbReference type="PROSITE" id="PS51219">
    <property type="entry name" value="DPCK"/>
    <property type="match status" value="1"/>
</dbReference>
<evidence type="ECO:0000313" key="8">
    <source>
        <dbReference type="Proteomes" id="UP001241110"/>
    </source>
</evidence>
<dbReference type="Gene3D" id="3.40.50.300">
    <property type="entry name" value="P-loop containing nucleotide triphosphate hydrolases"/>
    <property type="match status" value="1"/>
</dbReference>
<accession>A0AAE3QP79</accession>
<comment type="similarity">
    <text evidence="1 5">Belongs to the CoaE family.</text>
</comment>
<feature type="binding site" evidence="5">
    <location>
        <begin position="16"/>
        <end position="21"/>
    </location>
    <ligand>
        <name>ATP</name>
        <dbReference type="ChEBI" id="CHEBI:30616"/>
    </ligand>
</feature>
<evidence type="ECO:0000256" key="1">
    <source>
        <dbReference type="ARBA" id="ARBA00009018"/>
    </source>
</evidence>
<dbReference type="AlphaFoldDB" id="A0AAE3QP79"/>
<dbReference type="RefSeq" id="WP_313976748.1">
    <property type="nucleotide sequence ID" value="NZ_JASJOS010000003.1"/>
</dbReference>
<comment type="function">
    <text evidence="5">Catalyzes the phosphorylation of the 3'-hydroxyl group of dephosphocoenzyme A to form coenzyme A.</text>
</comment>
<dbReference type="CDD" id="cd02022">
    <property type="entry name" value="DPCK"/>
    <property type="match status" value="1"/>
</dbReference>
<keyword evidence="5" id="KW-0963">Cytoplasm</keyword>
<comment type="catalytic activity">
    <reaction evidence="5">
        <text>3'-dephospho-CoA + ATP = ADP + CoA + H(+)</text>
        <dbReference type="Rhea" id="RHEA:18245"/>
        <dbReference type="ChEBI" id="CHEBI:15378"/>
        <dbReference type="ChEBI" id="CHEBI:30616"/>
        <dbReference type="ChEBI" id="CHEBI:57287"/>
        <dbReference type="ChEBI" id="CHEBI:57328"/>
        <dbReference type="ChEBI" id="CHEBI:456216"/>
        <dbReference type="EC" id="2.7.1.24"/>
    </reaction>
</comment>
<dbReference type="HAMAP" id="MF_00376">
    <property type="entry name" value="Dephospho_CoA_kinase"/>
    <property type="match status" value="1"/>
</dbReference>
<dbReference type="EC" id="2.7.1.24" evidence="5 6"/>
<keyword evidence="3 5" id="KW-0067">ATP-binding</keyword>
<evidence type="ECO:0000256" key="5">
    <source>
        <dbReference type="HAMAP-Rule" id="MF_00376"/>
    </source>
</evidence>
<keyword evidence="2 5" id="KW-0547">Nucleotide-binding</keyword>